<dbReference type="EnsemblProtists" id="PYU1_T006321">
    <property type="protein sequence ID" value="PYU1_T006321"/>
    <property type="gene ID" value="PYU1_G006309"/>
</dbReference>
<dbReference type="GO" id="GO:0010521">
    <property type="term" value="F:telomerase inhibitor activity"/>
    <property type="evidence" value="ECO:0007669"/>
    <property type="project" value="TreeGrafter"/>
</dbReference>
<dbReference type="PANTHER" id="PTHR33905:SF1">
    <property type="entry name" value="CST COMPLEX SUBUNIT TEN1"/>
    <property type="match status" value="1"/>
</dbReference>
<dbReference type="InterPro" id="IPR029146">
    <property type="entry name" value="Ten1_animal_plant"/>
</dbReference>
<reference evidence="2" key="1">
    <citation type="journal article" date="2010" name="Genome Biol.">
        <title>Genome sequence of the necrotrophic plant pathogen Pythium ultimum reveals original pathogenicity mechanisms and effector repertoire.</title>
        <authorList>
            <person name="Levesque C.A."/>
            <person name="Brouwer H."/>
            <person name="Cano L."/>
            <person name="Hamilton J.P."/>
            <person name="Holt C."/>
            <person name="Huitema E."/>
            <person name="Raffaele S."/>
            <person name="Robideau G.P."/>
            <person name="Thines M."/>
            <person name="Win J."/>
            <person name="Zerillo M.M."/>
            <person name="Beakes G.W."/>
            <person name="Boore J.L."/>
            <person name="Busam D."/>
            <person name="Dumas B."/>
            <person name="Ferriera S."/>
            <person name="Fuerstenberg S.I."/>
            <person name="Gachon C.M."/>
            <person name="Gaulin E."/>
            <person name="Govers F."/>
            <person name="Grenville-Briggs L."/>
            <person name="Horner N."/>
            <person name="Hostetler J."/>
            <person name="Jiang R.H."/>
            <person name="Johnson J."/>
            <person name="Krajaejun T."/>
            <person name="Lin H."/>
            <person name="Meijer H.J."/>
            <person name="Moore B."/>
            <person name="Morris P."/>
            <person name="Phuntmart V."/>
            <person name="Puiu D."/>
            <person name="Shetty J."/>
            <person name="Stajich J.E."/>
            <person name="Tripathy S."/>
            <person name="Wawra S."/>
            <person name="van West P."/>
            <person name="Whitty B.R."/>
            <person name="Coutinho P.M."/>
            <person name="Henrissat B."/>
            <person name="Martin F."/>
            <person name="Thomas P.D."/>
            <person name="Tyler B.M."/>
            <person name="De Vries R.P."/>
            <person name="Kamoun S."/>
            <person name="Yandell M."/>
            <person name="Tisserat N."/>
            <person name="Buell C.R."/>
        </authorList>
    </citation>
    <scope>NUCLEOTIDE SEQUENCE</scope>
    <source>
        <strain evidence="2">DAOM:BR144</strain>
    </source>
</reference>
<name>K3WMX9_GLOUD</name>
<evidence type="ECO:0000313" key="1">
    <source>
        <dbReference type="EnsemblProtists" id="PYU1_T006321"/>
    </source>
</evidence>
<protein>
    <recommendedName>
        <fullName evidence="3">CST complex subunit Ten1</fullName>
    </recommendedName>
</protein>
<proteinExistence type="predicted"/>
<dbReference type="OMA" id="IQPNNEA"/>
<dbReference type="AlphaFoldDB" id="K3WMX9"/>
<dbReference type="GO" id="GO:0003697">
    <property type="term" value="F:single-stranded DNA binding"/>
    <property type="evidence" value="ECO:0007669"/>
    <property type="project" value="InterPro"/>
</dbReference>
<evidence type="ECO:0008006" key="3">
    <source>
        <dbReference type="Google" id="ProtNLM"/>
    </source>
</evidence>
<dbReference type="Proteomes" id="UP000019132">
    <property type="component" value="Unassembled WGS sequence"/>
</dbReference>
<dbReference type="Gene3D" id="2.40.50.140">
    <property type="entry name" value="Nucleic acid-binding proteins"/>
    <property type="match status" value="1"/>
</dbReference>
<dbReference type="PANTHER" id="PTHR33905">
    <property type="entry name" value="CST COMPLEX SUBUNIT TEN1"/>
    <property type="match status" value="1"/>
</dbReference>
<dbReference type="HOGENOM" id="CLU_146825_0_0_1"/>
<keyword evidence="2" id="KW-1185">Reference proteome</keyword>
<dbReference type="GO" id="GO:0032211">
    <property type="term" value="P:negative regulation of telomere maintenance via telomerase"/>
    <property type="evidence" value="ECO:0007669"/>
    <property type="project" value="TreeGrafter"/>
</dbReference>
<dbReference type="InParanoid" id="K3WMX9"/>
<dbReference type="EMBL" id="GL376604">
    <property type="status" value="NOT_ANNOTATED_CDS"/>
    <property type="molecule type" value="Genomic_DNA"/>
</dbReference>
<dbReference type="VEuPathDB" id="FungiDB:PYU1_G006309"/>
<dbReference type="InterPro" id="IPR012340">
    <property type="entry name" value="NA-bd_OB-fold"/>
</dbReference>
<dbReference type="eggNOG" id="ENOG502S1R3">
    <property type="taxonomic scope" value="Eukaryota"/>
</dbReference>
<reference evidence="2" key="2">
    <citation type="submission" date="2010-04" db="EMBL/GenBank/DDBJ databases">
        <authorList>
            <person name="Buell R."/>
            <person name="Hamilton J."/>
            <person name="Hostetler J."/>
        </authorList>
    </citation>
    <scope>NUCLEOTIDE SEQUENCE [LARGE SCALE GENOMIC DNA]</scope>
    <source>
        <strain evidence="2">DAOM:BR144</strain>
    </source>
</reference>
<evidence type="ECO:0000313" key="2">
    <source>
        <dbReference type="Proteomes" id="UP000019132"/>
    </source>
</evidence>
<dbReference type="GO" id="GO:1990879">
    <property type="term" value="C:CST complex"/>
    <property type="evidence" value="ECO:0007669"/>
    <property type="project" value="InterPro"/>
</dbReference>
<reference evidence="1" key="3">
    <citation type="submission" date="2015-02" db="UniProtKB">
        <authorList>
            <consortium name="EnsemblProtists"/>
        </authorList>
    </citation>
    <scope>IDENTIFICATION</scope>
    <source>
        <strain evidence="1">DAOM BR144</strain>
    </source>
</reference>
<accession>K3WMX9</accession>
<dbReference type="Pfam" id="PF15490">
    <property type="entry name" value="Ten1_2"/>
    <property type="match status" value="1"/>
</dbReference>
<organism evidence="1 2">
    <name type="scientific">Globisporangium ultimum (strain ATCC 200006 / CBS 805.95 / DAOM BR144)</name>
    <name type="common">Pythium ultimum</name>
    <dbReference type="NCBI Taxonomy" id="431595"/>
    <lineage>
        <taxon>Eukaryota</taxon>
        <taxon>Sar</taxon>
        <taxon>Stramenopiles</taxon>
        <taxon>Oomycota</taxon>
        <taxon>Peronosporomycetes</taxon>
        <taxon>Pythiales</taxon>
        <taxon>Pythiaceae</taxon>
        <taxon>Globisporangium</taxon>
    </lineage>
</organism>
<sequence length="120" mass="13557">MATNFCEIVQIAEVLRDAKLQNRSVRITGRLDAYDAQRNLARVSFQNAEITVDTRILSMDGLELRIGSMYQFLGETQHTSGGQDTVRLVARVARNVDSLDMDLFLQALALRRQFLATHDT</sequence>
<dbReference type="GO" id="GO:0042162">
    <property type="term" value="F:telomeric DNA binding"/>
    <property type="evidence" value="ECO:0007669"/>
    <property type="project" value="TreeGrafter"/>
</dbReference>